<dbReference type="EMBL" id="JAVIJP010000032">
    <property type="protein sequence ID" value="KAL3632628.1"/>
    <property type="molecule type" value="Genomic_DNA"/>
</dbReference>
<feature type="compositionally biased region" description="Polar residues" evidence="9">
    <location>
        <begin position="177"/>
        <end position="188"/>
    </location>
</feature>
<evidence type="ECO:0000256" key="3">
    <source>
        <dbReference type="ARBA" id="ARBA00022771"/>
    </source>
</evidence>
<evidence type="ECO:0000256" key="1">
    <source>
        <dbReference type="ARBA" id="ARBA00004123"/>
    </source>
</evidence>
<keyword evidence="7" id="KW-0804">Transcription</keyword>
<evidence type="ECO:0000259" key="11">
    <source>
        <dbReference type="PROSITE" id="PS51050"/>
    </source>
</evidence>
<evidence type="ECO:0000256" key="9">
    <source>
        <dbReference type="SAM" id="MobiDB-lite"/>
    </source>
</evidence>
<dbReference type="PANTHER" id="PTHR12396:SF0">
    <property type="entry name" value="METHYL-CPG BINDING DOMAIN PROTEIN-LIKE, ISOFORM C"/>
    <property type="match status" value="1"/>
</dbReference>
<dbReference type="InterPro" id="IPR001739">
    <property type="entry name" value="Methyl_CpG_DNA-bd"/>
</dbReference>
<evidence type="ECO:0000256" key="6">
    <source>
        <dbReference type="ARBA" id="ARBA00023125"/>
    </source>
</evidence>
<dbReference type="PANTHER" id="PTHR12396">
    <property type="entry name" value="METHYL-CPG BINDING PROTEIN, MBD"/>
    <property type="match status" value="1"/>
</dbReference>
<dbReference type="Proteomes" id="UP001632038">
    <property type="component" value="Unassembled WGS sequence"/>
</dbReference>
<dbReference type="SMART" id="SM00391">
    <property type="entry name" value="MBD"/>
    <property type="match status" value="1"/>
</dbReference>
<keyword evidence="2" id="KW-0479">Metal-binding</keyword>
<organism evidence="12 13">
    <name type="scientific">Castilleja foliolosa</name>
    <dbReference type="NCBI Taxonomy" id="1961234"/>
    <lineage>
        <taxon>Eukaryota</taxon>
        <taxon>Viridiplantae</taxon>
        <taxon>Streptophyta</taxon>
        <taxon>Embryophyta</taxon>
        <taxon>Tracheophyta</taxon>
        <taxon>Spermatophyta</taxon>
        <taxon>Magnoliopsida</taxon>
        <taxon>eudicotyledons</taxon>
        <taxon>Gunneridae</taxon>
        <taxon>Pentapetalae</taxon>
        <taxon>asterids</taxon>
        <taxon>lamiids</taxon>
        <taxon>Lamiales</taxon>
        <taxon>Orobanchaceae</taxon>
        <taxon>Pedicularideae</taxon>
        <taxon>Castillejinae</taxon>
        <taxon>Castilleja</taxon>
    </lineage>
</organism>
<dbReference type="Pfam" id="PF01429">
    <property type="entry name" value="MBD"/>
    <property type="match status" value="1"/>
</dbReference>
<dbReference type="InterPro" id="IPR016177">
    <property type="entry name" value="DNA-bd_dom_sf"/>
</dbReference>
<keyword evidence="5" id="KW-0805">Transcription regulation</keyword>
<evidence type="ECO:0000256" key="5">
    <source>
        <dbReference type="ARBA" id="ARBA00023015"/>
    </source>
</evidence>
<keyword evidence="8" id="KW-0539">Nucleus</keyword>
<keyword evidence="3" id="KW-0863">Zinc-finger</keyword>
<dbReference type="PROSITE" id="PS51050">
    <property type="entry name" value="ZF_CW"/>
    <property type="match status" value="1"/>
</dbReference>
<dbReference type="SUPFAM" id="SSF54171">
    <property type="entry name" value="DNA-binding domain"/>
    <property type="match status" value="1"/>
</dbReference>
<keyword evidence="13" id="KW-1185">Reference proteome</keyword>
<dbReference type="GO" id="GO:0008270">
    <property type="term" value="F:zinc ion binding"/>
    <property type="evidence" value="ECO:0007669"/>
    <property type="project" value="UniProtKB-KW"/>
</dbReference>
<evidence type="ECO:0000256" key="4">
    <source>
        <dbReference type="ARBA" id="ARBA00022833"/>
    </source>
</evidence>
<dbReference type="CDD" id="cd01396">
    <property type="entry name" value="MeCP2_MBD"/>
    <property type="match status" value="1"/>
</dbReference>
<dbReference type="PROSITE" id="PS50982">
    <property type="entry name" value="MBD"/>
    <property type="match status" value="1"/>
</dbReference>
<reference evidence="13" key="1">
    <citation type="journal article" date="2024" name="IScience">
        <title>Strigolactones Initiate the Formation of Haustorium-like Structures in Castilleja.</title>
        <authorList>
            <person name="Buerger M."/>
            <person name="Peterson D."/>
            <person name="Chory J."/>
        </authorList>
    </citation>
    <scope>NUCLEOTIDE SEQUENCE [LARGE SCALE GENOMIC DNA]</scope>
</reference>
<feature type="compositionally biased region" description="Basic and acidic residues" evidence="9">
    <location>
        <begin position="189"/>
        <end position="199"/>
    </location>
</feature>
<evidence type="ECO:0000313" key="12">
    <source>
        <dbReference type="EMBL" id="KAL3632628.1"/>
    </source>
</evidence>
<protein>
    <submittedName>
        <fullName evidence="12">Methyl-CpG binding domain</fullName>
    </submittedName>
</protein>
<name>A0ABD3CSH9_9LAMI</name>
<feature type="domain" description="MBD" evidence="10">
    <location>
        <begin position="80"/>
        <end position="154"/>
    </location>
</feature>
<feature type="region of interest" description="Disordered" evidence="9">
    <location>
        <begin position="165"/>
        <end position="199"/>
    </location>
</feature>
<evidence type="ECO:0000256" key="7">
    <source>
        <dbReference type="ARBA" id="ARBA00023163"/>
    </source>
</evidence>
<evidence type="ECO:0000259" key="10">
    <source>
        <dbReference type="PROSITE" id="PS50982"/>
    </source>
</evidence>
<evidence type="ECO:0000313" key="13">
    <source>
        <dbReference type="Proteomes" id="UP001632038"/>
    </source>
</evidence>
<evidence type="ECO:0000256" key="2">
    <source>
        <dbReference type="ARBA" id="ARBA00022723"/>
    </source>
</evidence>
<accession>A0ABD3CSH9</accession>
<gene>
    <name evidence="12" type="primary">MBD12_4</name>
    <name evidence="12" type="ORF">CASFOL_025612</name>
</gene>
<feature type="domain" description="CW-type" evidence="11">
    <location>
        <begin position="15"/>
        <end position="74"/>
    </location>
</feature>
<keyword evidence="4" id="KW-0862">Zinc</keyword>
<dbReference type="GO" id="GO:0005634">
    <property type="term" value="C:nucleus"/>
    <property type="evidence" value="ECO:0007669"/>
    <property type="project" value="UniProtKB-SubCell"/>
</dbReference>
<comment type="subcellular location">
    <subcellularLocation>
        <location evidence="1">Nucleus</location>
    </subcellularLocation>
</comment>
<dbReference type="AlphaFoldDB" id="A0ABD3CSH9"/>
<dbReference type="Gene3D" id="3.30.890.10">
    <property type="entry name" value="Methyl-cpg-binding Protein 2, Chain A"/>
    <property type="match status" value="1"/>
</dbReference>
<proteinExistence type="predicted"/>
<keyword evidence="6" id="KW-0238">DNA-binding</keyword>
<dbReference type="InterPro" id="IPR011124">
    <property type="entry name" value="Znf_CW"/>
</dbReference>
<evidence type="ECO:0000256" key="8">
    <source>
        <dbReference type="ARBA" id="ARBA00023242"/>
    </source>
</evidence>
<dbReference type="GO" id="GO:0003677">
    <property type="term" value="F:DNA binding"/>
    <property type="evidence" value="ECO:0007669"/>
    <property type="project" value="UniProtKB-KW"/>
</dbReference>
<dbReference type="Pfam" id="PF07496">
    <property type="entry name" value="zf-CW"/>
    <property type="match status" value="1"/>
</dbReference>
<sequence length="199" mass="23195">MEVQQEPKMTVNEVWDSVDLYTVRCTKCLKWRLVPTKDKYEEIREMIEEEPFQCESARDWHQNISCNDETDVKQDESLRWAMDKPSIPRTPTGWQRIIRLRAPGGTKFADIYYVSPSNKRTRSKNELERYLAENPNYKEEGVISSRFSFRSPVALDADYVNTKRQAVSEPSQDMIANHTSQISPSENVNSKKDEAIPEV</sequence>
<comment type="caution">
    <text evidence="12">The sequence shown here is derived from an EMBL/GenBank/DDBJ whole genome shotgun (WGS) entry which is preliminary data.</text>
</comment>